<dbReference type="InterPro" id="IPR012677">
    <property type="entry name" value="Nucleotide-bd_a/b_plait_sf"/>
</dbReference>
<keyword evidence="5" id="KW-1185">Reference proteome</keyword>
<gene>
    <name evidence="4" type="primary">Dper\GL11831</name>
    <name evidence="4" type="ORF">Dper_GL11831</name>
</gene>
<dbReference type="GO" id="GO:0003723">
    <property type="term" value="F:RNA binding"/>
    <property type="evidence" value="ECO:0007669"/>
    <property type="project" value="UniProtKB-UniRule"/>
</dbReference>
<feature type="domain" description="RRM" evidence="3">
    <location>
        <begin position="29"/>
        <end position="113"/>
    </location>
</feature>
<dbReference type="Gene3D" id="3.30.70.330">
    <property type="match status" value="1"/>
</dbReference>
<dbReference type="EMBL" id="CH479216">
    <property type="protein sequence ID" value="EDW33603.1"/>
    <property type="molecule type" value="Genomic_DNA"/>
</dbReference>
<proteinExistence type="predicted"/>
<dbReference type="PANTHER" id="PTHR13318:SF95">
    <property type="entry name" value="F-BOX PROTEIN YLR352W"/>
    <property type="match status" value="1"/>
</dbReference>
<dbReference type="STRING" id="7234.B4H6W7"/>
<name>B4H6W7_DROPE</name>
<dbReference type="SUPFAM" id="SSF52047">
    <property type="entry name" value="RNI-like"/>
    <property type="match status" value="1"/>
</dbReference>
<dbReference type="Pfam" id="PF00076">
    <property type="entry name" value="RRM_1"/>
    <property type="match status" value="1"/>
</dbReference>
<dbReference type="PANTHER" id="PTHR13318">
    <property type="entry name" value="PARTNER OF PAIRED, ISOFORM B-RELATED"/>
    <property type="match status" value="1"/>
</dbReference>
<sequence length="627" mass="71814">MAHFVNNPSEQNYYFKNGIAYTEDHIPVLKLYLYKIPPDLNQSTLHSHFSNYGRVLQMKLFRGGGRRDTGRSNRFSHQTGCVFYENPKDAAKALHSRIHHVNGRRFNVQASDSWHQPDAYGTDDQEEANQLCSFILNVNDLCLEMIMKSLPMHDQTVFARTCLRFRAIYQQATARLHKSIDLYDFENMTVWDLREFFNLSGPYVQHITGVIPPMRFQRLCDFLSTNCSNLKSLKLHSSPLNSRNMHKIFAKMTKLEELELPQNQLTDECILALRNCRTLQVLNIAGNPITGVTLHELSPSIQTLTLSGCPRFQGQCLSKICKVLTNLKTLNVKRVDTMNSHVFETMIKENSGASLEVLCISAFPRETYEYVAQLPSLKSLSIYIGLPGRTIRSELFQELAEHKAEQLECLEVYGGSSLSAEFLVQISKLRGLRSLVLPQVFAMTNSSLSVFSSLKKLEQINLKCNRLHDSSILFLFESCPKLHSLGLEDCEGISEKLVHGIIKKLRLDIARKENQRNLPVQLCVSGTQVNSLIEYHPDVAPKDIIELKHFCFWNYDGMYPNFPNLVFDDFDFEPDDLEDDLDSDDESDYYGDDMFDFGFLSADDDEDSDFEFGHHGHHPPWPFMSLD</sequence>
<dbReference type="CDD" id="cd00590">
    <property type="entry name" value="RRM_SF"/>
    <property type="match status" value="1"/>
</dbReference>
<dbReference type="AlphaFoldDB" id="B4H6W7"/>
<reference evidence="4 5" key="1">
    <citation type="journal article" date="2007" name="Nature">
        <title>Evolution of genes and genomes on the Drosophila phylogeny.</title>
        <authorList>
            <consortium name="Drosophila 12 Genomes Consortium"/>
            <person name="Clark A.G."/>
            <person name="Eisen M.B."/>
            <person name="Smith D.R."/>
            <person name="Bergman C.M."/>
            <person name="Oliver B."/>
            <person name="Markow T.A."/>
            <person name="Kaufman T.C."/>
            <person name="Kellis M."/>
            <person name="Gelbart W."/>
            <person name="Iyer V.N."/>
            <person name="Pollard D.A."/>
            <person name="Sackton T.B."/>
            <person name="Larracuente A.M."/>
            <person name="Singh N.D."/>
            <person name="Abad J.P."/>
            <person name="Abt D.N."/>
            <person name="Adryan B."/>
            <person name="Aguade M."/>
            <person name="Akashi H."/>
            <person name="Anderson W.W."/>
            <person name="Aquadro C.F."/>
            <person name="Ardell D.H."/>
            <person name="Arguello R."/>
            <person name="Artieri C.G."/>
            <person name="Barbash D.A."/>
            <person name="Barker D."/>
            <person name="Barsanti P."/>
            <person name="Batterham P."/>
            <person name="Batzoglou S."/>
            <person name="Begun D."/>
            <person name="Bhutkar A."/>
            <person name="Blanco E."/>
            <person name="Bosak S.A."/>
            <person name="Bradley R.K."/>
            <person name="Brand A.D."/>
            <person name="Brent M.R."/>
            <person name="Brooks A.N."/>
            <person name="Brown R.H."/>
            <person name="Butlin R.K."/>
            <person name="Caggese C."/>
            <person name="Calvi B.R."/>
            <person name="Bernardo de Carvalho A."/>
            <person name="Caspi A."/>
            <person name="Castrezana S."/>
            <person name="Celniker S.E."/>
            <person name="Chang J.L."/>
            <person name="Chapple C."/>
            <person name="Chatterji S."/>
            <person name="Chinwalla A."/>
            <person name="Civetta A."/>
            <person name="Clifton S.W."/>
            <person name="Comeron J.M."/>
            <person name="Costello J.C."/>
            <person name="Coyne J.A."/>
            <person name="Daub J."/>
            <person name="David R.G."/>
            <person name="Delcher A.L."/>
            <person name="Delehaunty K."/>
            <person name="Do C.B."/>
            <person name="Ebling H."/>
            <person name="Edwards K."/>
            <person name="Eickbush T."/>
            <person name="Evans J.D."/>
            <person name="Filipski A."/>
            <person name="Findeiss S."/>
            <person name="Freyhult E."/>
            <person name="Fulton L."/>
            <person name="Fulton R."/>
            <person name="Garcia A.C."/>
            <person name="Gardiner A."/>
            <person name="Garfield D.A."/>
            <person name="Garvin B.E."/>
            <person name="Gibson G."/>
            <person name="Gilbert D."/>
            <person name="Gnerre S."/>
            <person name="Godfrey J."/>
            <person name="Good R."/>
            <person name="Gotea V."/>
            <person name="Gravely B."/>
            <person name="Greenberg A.J."/>
            <person name="Griffiths-Jones S."/>
            <person name="Gross S."/>
            <person name="Guigo R."/>
            <person name="Gustafson E.A."/>
            <person name="Haerty W."/>
            <person name="Hahn M.W."/>
            <person name="Halligan D.L."/>
            <person name="Halpern A.L."/>
            <person name="Halter G.M."/>
            <person name="Han M.V."/>
            <person name="Heger A."/>
            <person name="Hillier L."/>
            <person name="Hinrichs A.S."/>
            <person name="Holmes I."/>
            <person name="Hoskins R.A."/>
            <person name="Hubisz M.J."/>
            <person name="Hultmark D."/>
            <person name="Huntley M.A."/>
            <person name="Jaffe D.B."/>
            <person name="Jagadeeshan S."/>
            <person name="Jeck W.R."/>
            <person name="Johnson J."/>
            <person name="Jones C.D."/>
            <person name="Jordan W.C."/>
            <person name="Karpen G.H."/>
            <person name="Kataoka E."/>
            <person name="Keightley P.D."/>
            <person name="Kheradpour P."/>
            <person name="Kirkness E.F."/>
            <person name="Koerich L.B."/>
            <person name="Kristiansen K."/>
            <person name="Kudrna D."/>
            <person name="Kulathinal R.J."/>
            <person name="Kumar S."/>
            <person name="Kwok R."/>
            <person name="Lander E."/>
            <person name="Langley C.H."/>
            <person name="Lapoint R."/>
            <person name="Lazzaro B.P."/>
            <person name="Lee S.J."/>
            <person name="Levesque L."/>
            <person name="Li R."/>
            <person name="Lin C.F."/>
            <person name="Lin M.F."/>
            <person name="Lindblad-Toh K."/>
            <person name="Llopart A."/>
            <person name="Long M."/>
            <person name="Low L."/>
            <person name="Lozovsky E."/>
            <person name="Lu J."/>
            <person name="Luo M."/>
            <person name="Machado C.A."/>
            <person name="Makalowski W."/>
            <person name="Marzo M."/>
            <person name="Matsuda M."/>
            <person name="Matzkin L."/>
            <person name="McAllister B."/>
            <person name="McBride C.S."/>
            <person name="McKernan B."/>
            <person name="McKernan K."/>
            <person name="Mendez-Lago M."/>
            <person name="Minx P."/>
            <person name="Mollenhauer M.U."/>
            <person name="Montooth K."/>
            <person name="Mount S.M."/>
            <person name="Mu X."/>
            <person name="Myers E."/>
            <person name="Negre B."/>
            <person name="Newfeld S."/>
            <person name="Nielsen R."/>
            <person name="Noor M.A."/>
            <person name="O'Grady P."/>
            <person name="Pachter L."/>
            <person name="Papaceit M."/>
            <person name="Parisi M.J."/>
            <person name="Parisi M."/>
            <person name="Parts L."/>
            <person name="Pedersen J.S."/>
            <person name="Pesole G."/>
            <person name="Phillippy A.M."/>
            <person name="Ponting C.P."/>
            <person name="Pop M."/>
            <person name="Porcelli D."/>
            <person name="Powell J.R."/>
            <person name="Prohaska S."/>
            <person name="Pruitt K."/>
            <person name="Puig M."/>
            <person name="Quesneville H."/>
            <person name="Ram K.R."/>
            <person name="Rand D."/>
            <person name="Rasmussen M.D."/>
            <person name="Reed L.K."/>
            <person name="Reenan R."/>
            <person name="Reily A."/>
            <person name="Remington K.A."/>
            <person name="Rieger T.T."/>
            <person name="Ritchie M.G."/>
            <person name="Robin C."/>
            <person name="Rogers Y.H."/>
            <person name="Rohde C."/>
            <person name="Rozas J."/>
            <person name="Rubenfield M.J."/>
            <person name="Ruiz A."/>
            <person name="Russo S."/>
            <person name="Salzberg S.L."/>
            <person name="Sanchez-Gracia A."/>
            <person name="Saranga D.J."/>
            <person name="Sato H."/>
            <person name="Schaeffer S.W."/>
            <person name="Schatz M.C."/>
            <person name="Schlenke T."/>
            <person name="Schwartz R."/>
            <person name="Segarra C."/>
            <person name="Singh R.S."/>
            <person name="Sirot L."/>
            <person name="Sirota M."/>
            <person name="Sisneros N.B."/>
            <person name="Smith C.D."/>
            <person name="Smith T.F."/>
            <person name="Spieth J."/>
            <person name="Stage D.E."/>
            <person name="Stark A."/>
            <person name="Stephan W."/>
            <person name="Strausberg R.L."/>
            <person name="Strempel S."/>
            <person name="Sturgill D."/>
            <person name="Sutton G."/>
            <person name="Sutton G.G."/>
            <person name="Tao W."/>
            <person name="Teichmann S."/>
            <person name="Tobari Y.N."/>
            <person name="Tomimura Y."/>
            <person name="Tsolas J.M."/>
            <person name="Valente V.L."/>
            <person name="Venter E."/>
            <person name="Venter J.C."/>
            <person name="Vicario S."/>
            <person name="Vieira F.G."/>
            <person name="Vilella A.J."/>
            <person name="Villasante A."/>
            <person name="Walenz B."/>
            <person name="Wang J."/>
            <person name="Wasserman M."/>
            <person name="Watts T."/>
            <person name="Wilson D."/>
            <person name="Wilson R.K."/>
            <person name="Wing R.A."/>
            <person name="Wolfner M.F."/>
            <person name="Wong A."/>
            <person name="Wong G.K."/>
            <person name="Wu C.I."/>
            <person name="Wu G."/>
            <person name="Yamamoto D."/>
            <person name="Yang H.P."/>
            <person name="Yang S.P."/>
            <person name="Yorke J.A."/>
            <person name="Yoshida K."/>
            <person name="Zdobnov E."/>
            <person name="Zhang P."/>
            <person name="Zhang Y."/>
            <person name="Zimin A.V."/>
            <person name="Baldwin J."/>
            <person name="Abdouelleil A."/>
            <person name="Abdulkadir J."/>
            <person name="Abebe A."/>
            <person name="Abera B."/>
            <person name="Abreu J."/>
            <person name="Acer S.C."/>
            <person name="Aftuck L."/>
            <person name="Alexander A."/>
            <person name="An P."/>
            <person name="Anderson E."/>
            <person name="Anderson S."/>
            <person name="Arachi H."/>
            <person name="Azer M."/>
            <person name="Bachantsang P."/>
            <person name="Barry A."/>
            <person name="Bayul T."/>
            <person name="Berlin A."/>
            <person name="Bessette D."/>
            <person name="Bloom T."/>
            <person name="Blye J."/>
            <person name="Boguslavskiy L."/>
            <person name="Bonnet C."/>
            <person name="Boukhgalter B."/>
            <person name="Bourzgui I."/>
            <person name="Brown A."/>
            <person name="Cahill P."/>
            <person name="Channer S."/>
            <person name="Cheshatsang Y."/>
            <person name="Chuda L."/>
            <person name="Citroen M."/>
            <person name="Collymore A."/>
            <person name="Cooke P."/>
            <person name="Costello M."/>
            <person name="D'Aco K."/>
            <person name="Daza R."/>
            <person name="De Haan G."/>
            <person name="DeGray S."/>
            <person name="DeMaso C."/>
            <person name="Dhargay N."/>
            <person name="Dooley K."/>
            <person name="Dooley E."/>
            <person name="Doricent M."/>
            <person name="Dorje P."/>
            <person name="Dorjee K."/>
            <person name="Dupes A."/>
            <person name="Elong R."/>
            <person name="Falk J."/>
            <person name="Farina A."/>
            <person name="Faro S."/>
            <person name="Ferguson D."/>
            <person name="Fisher S."/>
            <person name="Foley C.D."/>
            <person name="Franke A."/>
            <person name="Friedrich D."/>
            <person name="Gadbois L."/>
            <person name="Gearin G."/>
            <person name="Gearin C.R."/>
            <person name="Giannoukos G."/>
            <person name="Goode T."/>
            <person name="Graham J."/>
            <person name="Grandbois E."/>
            <person name="Grewal S."/>
            <person name="Gyaltsen K."/>
            <person name="Hafez N."/>
            <person name="Hagos B."/>
            <person name="Hall J."/>
            <person name="Henson C."/>
            <person name="Hollinger A."/>
            <person name="Honan T."/>
            <person name="Huard M.D."/>
            <person name="Hughes L."/>
            <person name="Hurhula B."/>
            <person name="Husby M.E."/>
            <person name="Kamat A."/>
            <person name="Kanga B."/>
            <person name="Kashin S."/>
            <person name="Khazanovich D."/>
            <person name="Kisner P."/>
            <person name="Lance K."/>
            <person name="Lara M."/>
            <person name="Lee W."/>
            <person name="Lennon N."/>
            <person name="Letendre F."/>
            <person name="LeVine R."/>
            <person name="Lipovsky A."/>
            <person name="Liu X."/>
            <person name="Liu J."/>
            <person name="Liu S."/>
            <person name="Lokyitsang T."/>
            <person name="Lokyitsang Y."/>
            <person name="Lubonja R."/>
            <person name="Lui A."/>
            <person name="MacDonald P."/>
            <person name="Magnisalis V."/>
            <person name="Maru K."/>
            <person name="Matthews C."/>
            <person name="McCusker W."/>
            <person name="McDonough S."/>
            <person name="Mehta T."/>
            <person name="Meldrim J."/>
            <person name="Meneus L."/>
            <person name="Mihai O."/>
            <person name="Mihalev A."/>
            <person name="Mihova T."/>
            <person name="Mittelman R."/>
            <person name="Mlenga V."/>
            <person name="Montmayeur A."/>
            <person name="Mulrain L."/>
            <person name="Navidi A."/>
            <person name="Naylor J."/>
            <person name="Negash T."/>
            <person name="Nguyen T."/>
            <person name="Nguyen N."/>
            <person name="Nicol R."/>
            <person name="Norbu C."/>
            <person name="Norbu N."/>
            <person name="Novod N."/>
            <person name="O'Neill B."/>
            <person name="Osman S."/>
            <person name="Markiewicz E."/>
            <person name="Oyono O.L."/>
            <person name="Patti C."/>
            <person name="Phunkhang P."/>
            <person name="Pierre F."/>
            <person name="Priest M."/>
            <person name="Raghuraman S."/>
            <person name="Rege F."/>
            <person name="Reyes R."/>
            <person name="Rise C."/>
            <person name="Rogov P."/>
            <person name="Ross K."/>
            <person name="Ryan E."/>
            <person name="Settipalli S."/>
            <person name="Shea T."/>
            <person name="Sherpa N."/>
            <person name="Shi L."/>
            <person name="Shih D."/>
            <person name="Sparrow T."/>
            <person name="Spaulding J."/>
            <person name="Stalker J."/>
            <person name="Stange-Thomann N."/>
            <person name="Stavropoulos S."/>
            <person name="Stone C."/>
            <person name="Strader C."/>
            <person name="Tesfaye S."/>
            <person name="Thomson T."/>
            <person name="Thoulutsang Y."/>
            <person name="Thoulutsang D."/>
            <person name="Topham K."/>
            <person name="Topping I."/>
            <person name="Tsamla T."/>
            <person name="Vassiliev H."/>
            <person name="Vo A."/>
            <person name="Wangchuk T."/>
            <person name="Wangdi T."/>
            <person name="Weiand M."/>
            <person name="Wilkinson J."/>
            <person name="Wilson A."/>
            <person name="Yadav S."/>
            <person name="Young G."/>
            <person name="Yu Q."/>
            <person name="Zembek L."/>
            <person name="Zhong D."/>
            <person name="Zimmer A."/>
            <person name="Zwirko Z."/>
            <person name="Jaffe D.B."/>
            <person name="Alvarez P."/>
            <person name="Brockman W."/>
            <person name="Butler J."/>
            <person name="Chin C."/>
            <person name="Gnerre S."/>
            <person name="Grabherr M."/>
            <person name="Kleber M."/>
            <person name="Mauceli E."/>
            <person name="MacCallum I."/>
        </authorList>
    </citation>
    <scope>NUCLEOTIDE SEQUENCE [LARGE SCALE GENOMIC DNA]</scope>
    <source>
        <strain evidence="5">MSH-3 / Tucson 14011-0111.49</strain>
    </source>
</reference>
<dbReference type="SUPFAM" id="SSF54928">
    <property type="entry name" value="RNA-binding domain, RBD"/>
    <property type="match status" value="1"/>
</dbReference>
<dbReference type="InterPro" id="IPR000504">
    <property type="entry name" value="RRM_dom"/>
</dbReference>
<evidence type="ECO:0000313" key="4">
    <source>
        <dbReference type="EMBL" id="EDW33603.1"/>
    </source>
</evidence>
<keyword evidence="1 2" id="KW-0694">RNA-binding</keyword>
<dbReference type="InterPro" id="IPR035979">
    <property type="entry name" value="RBD_domain_sf"/>
</dbReference>
<dbReference type="HOGENOM" id="CLU_029807_0_0_1"/>
<evidence type="ECO:0000313" key="5">
    <source>
        <dbReference type="Proteomes" id="UP000008744"/>
    </source>
</evidence>
<protein>
    <submittedName>
        <fullName evidence="4">GL11831</fullName>
    </submittedName>
</protein>
<organism evidence="5">
    <name type="scientific">Drosophila persimilis</name>
    <name type="common">Fruit fly</name>
    <dbReference type="NCBI Taxonomy" id="7234"/>
    <lineage>
        <taxon>Eukaryota</taxon>
        <taxon>Metazoa</taxon>
        <taxon>Ecdysozoa</taxon>
        <taxon>Arthropoda</taxon>
        <taxon>Hexapoda</taxon>
        <taxon>Insecta</taxon>
        <taxon>Pterygota</taxon>
        <taxon>Neoptera</taxon>
        <taxon>Endopterygota</taxon>
        <taxon>Diptera</taxon>
        <taxon>Brachycera</taxon>
        <taxon>Muscomorpha</taxon>
        <taxon>Ephydroidea</taxon>
        <taxon>Drosophilidae</taxon>
        <taxon>Drosophila</taxon>
        <taxon>Sophophora</taxon>
    </lineage>
</organism>
<evidence type="ECO:0000256" key="1">
    <source>
        <dbReference type="ARBA" id="ARBA00022884"/>
    </source>
</evidence>
<evidence type="ECO:0000259" key="3">
    <source>
        <dbReference type="PROSITE" id="PS50102"/>
    </source>
</evidence>
<dbReference type="OrthoDB" id="6492012at2759"/>
<dbReference type="PhylomeDB" id="B4H6W7"/>
<evidence type="ECO:0000256" key="2">
    <source>
        <dbReference type="PROSITE-ProRule" id="PRU00176"/>
    </source>
</evidence>
<dbReference type="GO" id="GO:0031146">
    <property type="term" value="P:SCF-dependent proteasomal ubiquitin-dependent protein catabolic process"/>
    <property type="evidence" value="ECO:0007669"/>
    <property type="project" value="TreeGrafter"/>
</dbReference>
<accession>B4H6W7</accession>
<dbReference type="InterPro" id="IPR032675">
    <property type="entry name" value="LRR_dom_sf"/>
</dbReference>
<dbReference type="eggNOG" id="KOG1947">
    <property type="taxonomic scope" value="Eukaryota"/>
</dbReference>
<dbReference type="Proteomes" id="UP000008744">
    <property type="component" value="Unassembled WGS sequence"/>
</dbReference>
<dbReference type="Gene3D" id="3.80.10.10">
    <property type="entry name" value="Ribonuclease Inhibitor"/>
    <property type="match status" value="2"/>
</dbReference>
<dbReference type="GO" id="GO:0019005">
    <property type="term" value="C:SCF ubiquitin ligase complex"/>
    <property type="evidence" value="ECO:0007669"/>
    <property type="project" value="TreeGrafter"/>
</dbReference>
<dbReference type="KEGG" id="dpe:6601631"/>
<dbReference type="OMA" id="IAFQHTS"/>
<dbReference type="PROSITE" id="PS50102">
    <property type="entry name" value="RRM"/>
    <property type="match status" value="1"/>
</dbReference>
<dbReference type="SMART" id="SM00360">
    <property type="entry name" value="RRM"/>
    <property type="match status" value="1"/>
</dbReference>